<evidence type="ECO:0000313" key="1">
    <source>
        <dbReference type="EMBL" id="KAI4334862.1"/>
    </source>
</evidence>
<protein>
    <submittedName>
        <fullName evidence="1">Uncharacterized protein</fullName>
    </submittedName>
</protein>
<organism evidence="1 2">
    <name type="scientific">Bauhinia variegata</name>
    <name type="common">Purple orchid tree</name>
    <name type="synonym">Phanera variegata</name>
    <dbReference type="NCBI Taxonomy" id="167791"/>
    <lineage>
        <taxon>Eukaryota</taxon>
        <taxon>Viridiplantae</taxon>
        <taxon>Streptophyta</taxon>
        <taxon>Embryophyta</taxon>
        <taxon>Tracheophyta</taxon>
        <taxon>Spermatophyta</taxon>
        <taxon>Magnoliopsida</taxon>
        <taxon>eudicotyledons</taxon>
        <taxon>Gunneridae</taxon>
        <taxon>Pentapetalae</taxon>
        <taxon>rosids</taxon>
        <taxon>fabids</taxon>
        <taxon>Fabales</taxon>
        <taxon>Fabaceae</taxon>
        <taxon>Cercidoideae</taxon>
        <taxon>Cercideae</taxon>
        <taxon>Bauhiniinae</taxon>
        <taxon>Bauhinia</taxon>
    </lineage>
</organism>
<gene>
    <name evidence="1" type="ORF">L6164_013570</name>
</gene>
<accession>A0ACB9NFZ7</accession>
<dbReference type="EMBL" id="CM039431">
    <property type="protein sequence ID" value="KAI4334862.1"/>
    <property type="molecule type" value="Genomic_DNA"/>
</dbReference>
<keyword evidence="2" id="KW-1185">Reference proteome</keyword>
<dbReference type="Proteomes" id="UP000828941">
    <property type="component" value="Chromosome 6"/>
</dbReference>
<proteinExistence type="predicted"/>
<reference evidence="1 2" key="1">
    <citation type="journal article" date="2022" name="DNA Res.">
        <title>Chromosomal-level genome assembly of the orchid tree Bauhinia variegata (Leguminosae; Cercidoideae) supports the allotetraploid origin hypothesis of Bauhinia.</title>
        <authorList>
            <person name="Zhong Y."/>
            <person name="Chen Y."/>
            <person name="Zheng D."/>
            <person name="Pang J."/>
            <person name="Liu Y."/>
            <person name="Luo S."/>
            <person name="Meng S."/>
            <person name="Qian L."/>
            <person name="Wei D."/>
            <person name="Dai S."/>
            <person name="Zhou R."/>
        </authorList>
    </citation>
    <scope>NUCLEOTIDE SEQUENCE [LARGE SCALE GENOMIC DNA]</scope>
    <source>
        <strain evidence="1">BV-YZ2020</strain>
    </source>
</reference>
<name>A0ACB9NFZ7_BAUVA</name>
<sequence>MALYFFLILSLFVGYNVVDGRSKSAEDGDPRLRLVDLEGTLPMEDDDFNCVDIYKQLAFQHPLLKNHKIQLYPSFSKNSRKIGSSYDDKGCQPGKVPVQRIKMNHIRSENLKNAPIAKFHQLSNGSPAHHSTTFHGARSSIAIYNPSVQLFQFSMALIWLVNGPPTELNAIAVGWAVNPGLYGDNLTHVTAYWTYENVSVIGGPQWLADIMVIQDKSSGHWWLVLEGDIHVGYWPKEIFSHLANGASLVSYGGSTMASLDGISPPMGSGVLATTEFGKACCFVGVKIVNSMYEETYINTNDLKSYCDAGPNCYTLIYEGYQEKYIVKGPYFTFGGPGGKCDA</sequence>
<comment type="caution">
    <text evidence="1">The sequence shown here is derived from an EMBL/GenBank/DDBJ whole genome shotgun (WGS) entry which is preliminary data.</text>
</comment>
<evidence type="ECO:0000313" key="2">
    <source>
        <dbReference type="Proteomes" id="UP000828941"/>
    </source>
</evidence>